<name>A0AAD7WWT1_9TELE</name>
<protein>
    <recommendedName>
        <fullName evidence="3">RING-type domain-containing protein</fullName>
    </recommendedName>
</protein>
<proteinExistence type="predicted"/>
<evidence type="ECO:0000313" key="1">
    <source>
        <dbReference type="EMBL" id="KAJ8411149.1"/>
    </source>
</evidence>
<dbReference type="EMBL" id="JAINUG010000023">
    <property type="protein sequence ID" value="KAJ8411149.1"/>
    <property type="molecule type" value="Genomic_DNA"/>
</dbReference>
<organism evidence="1 2">
    <name type="scientific">Aldrovandia affinis</name>
    <dbReference type="NCBI Taxonomy" id="143900"/>
    <lineage>
        <taxon>Eukaryota</taxon>
        <taxon>Metazoa</taxon>
        <taxon>Chordata</taxon>
        <taxon>Craniata</taxon>
        <taxon>Vertebrata</taxon>
        <taxon>Euteleostomi</taxon>
        <taxon>Actinopterygii</taxon>
        <taxon>Neopterygii</taxon>
        <taxon>Teleostei</taxon>
        <taxon>Notacanthiformes</taxon>
        <taxon>Halosauridae</taxon>
        <taxon>Aldrovandia</taxon>
    </lineage>
</organism>
<dbReference type="Proteomes" id="UP001221898">
    <property type="component" value="Unassembled WGS sequence"/>
</dbReference>
<dbReference type="AlphaFoldDB" id="A0AAD7WWT1"/>
<sequence length="331" mass="36694">MLLGAAGWTEVRHTMKGDAATLFQVNSGHVEHTVYVNHRVIGGCNVPTSTRSGDSLSQAHKATDWRKDVPRFASMHRNLSLFSCNFQPDNAAALSNLDPAYVKNLYDKELRVYHYSEATVKDCIVSDGRFSSQARCFNASRKDLSSAKAYNYAYNCGRQLMGSVCLGRKRKAECLDTAVIDLETEPVEEIWECPICRDKQAKCVLGCGHVLCQTCNLFTQDRCLSACTSLCTMWRAVPTRMSGMPSLIDALIVRSLIDCSRSSIFCAIAPGLYTHDHQHRAVGPVGEQERVIDEEMGKILHSILRSVCVVMVHLDNILVHAASFDDTLANL</sequence>
<evidence type="ECO:0008006" key="3">
    <source>
        <dbReference type="Google" id="ProtNLM"/>
    </source>
</evidence>
<reference evidence="1" key="1">
    <citation type="journal article" date="2023" name="Science">
        <title>Genome structures resolve the early diversification of teleost fishes.</title>
        <authorList>
            <person name="Parey E."/>
            <person name="Louis A."/>
            <person name="Montfort J."/>
            <person name="Bouchez O."/>
            <person name="Roques C."/>
            <person name="Iampietro C."/>
            <person name="Lluch J."/>
            <person name="Castinel A."/>
            <person name="Donnadieu C."/>
            <person name="Desvignes T."/>
            <person name="Floi Bucao C."/>
            <person name="Jouanno E."/>
            <person name="Wen M."/>
            <person name="Mejri S."/>
            <person name="Dirks R."/>
            <person name="Jansen H."/>
            <person name="Henkel C."/>
            <person name="Chen W.J."/>
            <person name="Zahm M."/>
            <person name="Cabau C."/>
            <person name="Klopp C."/>
            <person name="Thompson A.W."/>
            <person name="Robinson-Rechavi M."/>
            <person name="Braasch I."/>
            <person name="Lecointre G."/>
            <person name="Bobe J."/>
            <person name="Postlethwait J.H."/>
            <person name="Berthelot C."/>
            <person name="Roest Crollius H."/>
            <person name="Guiguen Y."/>
        </authorList>
    </citation>
    <scope>NUCLEOTIDE SEQUENCE</scope>
    <source>
        <strain evidence="1">NC1722</strain>
    </source>
</reference>
<comment type="caution">
    <text evidence="1">The sequence shown here is derived from an EMBL/GenBank/DDBJ whole genome shotgun (WGS) entry which is preliminary data.</text>
</comment>
<keyword evidence="2" id="KW-1185">Reference proteome</keyword>
<gene>
    <name evidence="1" type="ORF">AAFF_G00171550</name>
</gene>
<evidence type="ECO:0000313" key="2">
    <source>
        <dbReference type="Proteomes" id="UP001221898"/>
    </source>
</evidence>
<accession>A0AAD7WWT1</accession>